<evidence type="ECO:0000313" key="1">
    <source>
        <dbReference type="EMBL" id="MDO6574734.1"/>
    </source>
</evidence>
<gene>
    <name evidence="1" type="ORF">Q4528_11385</name>
</gene>
<dbReference type="SUPFAM" id="SSF51735">
    <property type="entry name" value="NAD(P)-binding Rossmann-fold domains"/>
    <property type="match status" value="1"/>
</dbReference>
<dbReference type="RefSeq" id="WP_303521629.1">
    <property type="nucleotide sequence ID" value="NZ_JAUOQO010000011.1"/>
</dbReference>
<keyword evidence="2" id="KW-1185">Reference proteome</keyword>
<evidence type="ECO:0000313" key="2">
    <source>
        <dbReference type="Proteomes" id="UP001170310"/>
    </source>
</evidence>
<evidence type="ECO:0008006" key="3">
    <source>
        <dbReference type="Google" id="ProtNLM"/>
    </source>
</evidence>
<sequence>MKIAVVAANGKAGQLIVEEGLNRGMDITAIVRGENKTRTNDAIIKDVYDIEKKI</sequence>
<dbReference type="AlphaFoldDB" id="A0AAW7YU71"/>
<name>A0AAW7YU71_9STAP</name>
<organism evidence="1 2">
    <name type="scientific">Staphylococcus pasteuri_A</name>
    <dbReference type="NCBI Taxonomy" id="3062664"/>
    <lineage>
        <taxon>Bacteria</taxon>
        <taxon>Bacillati</taxon>
        <taxon>Bacillota</taxon>
        <taxon>Bacilli</taxon>
        <taxon>Bacillales</taxon>
        <taxon>Staphylococcaceae</taxon>
        <taxon>Staphylococcus</taxon>
    </lineage>
</organism>
<reference evidence="1" key="1">
    <citation type="submission" date="2023-07" db="EMBL/GenBank/DDBJ databases">
        <title>Genome content predicts the carbon catabolic preferences of heterotrophic bacteria.</title>
        <authorList>
            <person name="Gralka M."/>
        </authorList>
    </citation>
    <scope>NUCLEOTIDE SEQUENCE</scope>
    <source>
        <strain evidence="1">E2R20</strain>
    </source>
</reference>
<dbReference type="Proteomes" id="UP001170310">
    <property type="component" value="Unassembled WGS sequence"/>
</dbReference>
<dbReference type="InterPro" id="IPR036291">
    <property type="entry name" value="NAD(P)-bd_dom_sf"/>
</dbReference>
<dbReference type="EMBL" id="JAUOQO010000011">
    <property type="protein sequence ID" value="MDO6574734.1"/>
    <property type="molecule type" value="Genomic_DNA"/>
</dbReference>
<comment type="caution">
    <text evidence="1">The sequence shown here is derived from an EMBL/GenBank/DDBJ whole genome shotgun (WGS) entry which is preliminary data.</text>
</comment>
<dbReference type="Gene3D" id="3.40.50.720">
    <property type="entry name" value="NAD(P)-binding Rossmann-like Domain"/>
    <property type="match status" value="1"/>
</dbReference>
<accession>A0AAW7YU71</accession>
<protein>
    <recommendedName>
        <fullName evidence="3">NAD(P)-binding domain-containing protein</fullName>
    </recommendedName>
</protein>
<proteinExistence type="predicted"/>